<evidence type="ECO:0000256" key="7">
    <source>
        <dbReference type="RuleBase" id="RU363032"/>
    </source>
</evidence>
<evidence type="ECO:0000256" key="4">
    <source>
        <dbReference type="ARBA" id="ARBA00022692"/>
    </source>
</evidence>
<gene>
    <name evidence="9" type="ORF">EYB31_00550</name>
</gene>
<evidence type="ECO:0000256" key="3">
    <source>
        <dbReference type="ARBA" id="ARBA00022475"/>
    </source>
</evidence>
<dbReference type="OrthoDB" id="2637002at2"/>
<protein>
    <submittedName>
        <fullName evidence="9">Sugar ABC transporter permease</fullName>
    </submittedName>
</protein>
<dbReference type="PANTHER" id="PTHR43227:SF11">
    <property type="entry name" value="BLL4140 PROTEIN"/>
    <property type="match status" value="1"/>
</dbReference>
<dbReference type="InterPro" id="IPR050809">
    <property type="entry name" value="UgpAE/MalFG_permease"/>
</dbReference>
<feature type="transmembrane region" description="Helical" evidence="7">
    <location>
        <begin position="70"/>
        <end position="94"/>
    </location>
</feature>
<dbReference type="GO" id="GO:0055085">
    <property type="term" value="P:transmembrane transport"/>
    <property type="evidence" value="ECO:0007669"/>
    <property type="project" value="InterPro"/>
</dbReference>
<dbReference type="SUPFAM" id="SSF161098">
    <property type="entry name" value="MetI-like"/>
    <property type="match status" value="1"/>
</dbReference>
<dbReference type="Proteomes" id="UP000293142">
    <property type="component" value="Unassembled WGS sequence"/>
</dbReference>
<feature type="transmembrane region" description="Helical" evidence="7">
    <location>
        <begin position="106"/>
        <end position="126"/>
    </location>
</feature>
<feature type="transmembrane region" description="Helical" evidence="7">
    <location>
        <begin position="263"/>
        <end position="284"/>
    </location>
</feature>
<evidence type="ECO:0000256" key="6">
    <source>
        <dbReference type="ARBA" id="ARBA00023136"/>
    </source>
</evidence>
<sequence>MWRDRYLYVLLLPVIAFYLIFHYAPMYGVVISFQDYNIFAGVFGSEWIGLDNFRDIFSNSDFYVVLRNTLVLNFLSLLFGFPGPILLALLLNELTSVKFKRAIQTIVYLPHFISWVVVASLIIPMLSPRDGIINELIVLLGGQPIYFMGESSWWIVVYVLSGIWKSIGWGAIIYLAALTSIDPTLYEAAVIDGAGRWKQTLYVTLPGILPTIVVLLILNIGRLMSVGFDQPFLMGNGAVIQVSDVLSTYVYRLGLLNADVAHSTAVGLFQALVNFIMLIGANSLSKRATGESIY</sequence>
<dbReference type="PANTHER" id="PTHR43227">
    <property type="entry name" value="BLL4140 PROTEIN"/>
    <property type="match status" value="1"/>
</dbReference>
<keyword evidence="3" id="KW-1003">Cell membrane</keyword>
<feature type="domain" description="ABC transmembrane type-1" evidence="8">
    <location>
        <begin position="66"/>
        <end position="281"/>
    </location>
</feature>
<dbReference type="GO" id="GO:0005886">
    <property type="term" value="C:plasma membrane"/>
    <property type="evidence" value="ECO:0007669"/>
    <property type="project" value="UniProtKB-SubCell"/>
</dbReference>
<accession>A0A4Q9E2I0</accession>
<evidence type="ECO:0000256" key="2">
    <source>
        <dbReference type="ARBA" id="ARBA00022448"/>
    </source>
</evidence>
<dbReference type="AlphaFoldDB" id="A0A4Q9E2I0"/>
<name>A0A4Q9E2I0_9BACL</name>
<dbReference type="EMBL" id="SIRE01000002">
    <property type="protein sequence ID" value="TBL81851.1"/>
    <property type="molecule type" value="Genomic_DNA"/>
</dbReference>
<feature type="transmembrane region" description="Helical" evidence="7">
    <location>
        <begin position="156"/>
        <end position="181"/>
    </location>
</feature>
<evidence type="ECO:0000256" key="5">
    <source>
        <dbReference type="ARBA" id="ARBA00022989"/>
    </source>
</evidence>
<comment type="subcellular location">
    <subcellularLocation>
        <location evidence="1 7">Cell membrane</location>
        <topology evidence="1 7">Multi-pass membrane protein</topology>
    </subcellularLocation>
</comment>
<dbReference type="InterPro" id="IPR000515">
    <property type="entry name" value="MetI-like"/>
</dbReference>
<keyword evidence="10" id="KW-1185">Reference proteome</keyword>
<dbReference type="PROSITE" id="PS50928">
    <property type="entry name" value="ABC_TM1"/>
    <property type="match status" value="1"/>
</dbReference>
<keyword evidence="4 7" id="KW-0812">Transmembrane</keyword>
<dbReference type="InterPro" id="IPR035906">
    <property type="entry name" value="MetI-like_sf"/>
</dbReference>
<feature type="transmembrane region" description="Helical" evidence="7">
    <location>
        <begin position="201"/>
        <end position="220"/>
    </location>
</feature>
<organism evidence="9 10">
    <name type="scientific">Paenibacillus thalictri</name>
    <dbReference type="NCBI Taxonomy" id="2527873"/>
    <lineage>
        <taxon>Bacteria</taxon>
        <taxon>Bacillati</taxon>
        <taxon>Bacillota</taxon>
        <taxon>Bacilli</taxon>
        <taxon>Bacillales</taxon>
        <taxon>Paenibacillaceae</taxon>
        <taxon>Paenibacillus</taxon>
    </lineage>
</organism>
<evidence type="ECO:0000256" key="1">
    <source>
        <dbReference type="ARBA" id="ARBA00004651"/>
    </source>
</evidence>
<keyword evidence="2 7" id="KW-0813">Transport</keyword>
<dbReference type="Pfam" id="PF00528">
    <property type="entry name" value="BPD_transp_1"/>
    <property type="match status" value="1"/>
</dbReference>
<comment type="caution">
    <text evidence="9">The sequence shown here is derived from an EMBL/GenBank/DDBJ whole genome shotgun (WGS) entry which is preliminary data.</text>
</comment>
<dbReference type="Gene3D" id="1.10.3720.10">
    <property type="entry name" value="MetI-like"/>
    <property type="match status" value="1"/>
</dbReference>
<proteinExistence type="inferred from homology"/>
<reference evidence="9 10" key="1">
    <citation type="submission" date="2019-02" db="EMBL/GenBank/DDBJ databases">
        <title>Paenibacillus sp. nov., isolated from surface-sterilized tissue of Thalictrum simplex L.</title>
        <authorList>
            <person name="Tuo L."/>
        </authorList>
    </citation>
    <scope>NUCLEOTIDE SEQUENCE [LARGE SCALE GENOMIC DNA]</scope>
    <source>
        <strain evidence="9 10">N2SHLJ1</strain>
    </source>
</reference>
<keyword evidence="5 7" id="KW-1133">Transmembrane helix</keyword>
<evidence type="ECO:0000259" key="8">
    <source>
        <dbReference type="PROSITE" id="PS50928"/>
    </source>
</evidence>
<comment type="similarity">
    <text evidence="7">Belongs to the binding-protein-dependent transport system permease family.</text>
</comment>
<evidence type="ECO:0000313" key="9">
    <source>
        <dbReference type="EMBL" id="TBL81851.1"/>
    </source>
</evidence>
<keyword evidence="6 7" id="KW-0472">Membrane</keyword>
<evidence type="ECO:0000313" key="10">
    <source>
        <dbReference type="Proteomes" id="UP000293142"/>
    </source>
</evidence>
<feature type="transmembrane region" description="Helical" evidence="7">
    <location>
        <begin position="7"/>
        <end position="24"/>
    </location>
</feature>
<dbReference type="CDD" id="cd06261">
    <property type="entry name" value="TM_PBP2"/>
    <property type="match status" value="1"/>
</dbReference>